<accession>A0A9N9CIB0</accession>
<name>A0A9N9CIB0_9GLOM</name>
<reference evidence="1" key="1">
    <citation type="submission" date="2021-06" db="EMBL/GenBank/DDBJ databases">
        <authorList>
            <person name="Kallberg Y."/>
            <person name="Tangrot J."/>
            <person name="Rosling A."/>
        </authorList>
    </citation>
    <scope>NUCLEOTIDE SEQUENCE</scope>
    <source>
        <strain evidence="1">FL130A</strain>
    </source>
</reference>
<evidence type="ECO:0000313" key="2">
    <source>
        <dbReference type="Proteomes" id="UP000789508"/>
    </source>
</evidence>
<comment type="caution">
    <text evidence="1">The sequence shown here is derived from an EMBL/GenBank/DDBJ whole genome shotgun (WGS) entry which is preliminary data.</text>
</comment>
<feature type="non-terminal residue" evidence="1">
    <location>
        <position position="55"/>
    </location>
</feature>
<organism evidence="1 2">
    <name type="scientific">Ambispora leptoticha</name>
    <dbReference type="NCBI Taxonomy" id="144679"/>
    <lineage>
        <taxon>Eukaryota</taxon>
        <taxon>Fungi</taxon>
        <taxon>Fungi incertae sedis</taxon>
        <taxon>Mucoromycota</taxon>
        <taxon>Glomeromycotina</taxon>
        <taxon>Glomeromycetes</taxon>
        <taxon>Archaeosporales</taxon>
        <taxon>Ambisporaceae</taxon>
        <taxon>Ambispora</taxon>
    </lineage>
</organism>
<proteinExistence type="predicted"/>
<dbReference type="Proteomes" id="UP000789508">
    <property type="component" value="Unassembled WGS sequence"/>
</dbReference>
<keyword evidence="2" id="KW-1185">Reference proteome</keyword>
<gene>
    <name evidence="1" type="ORF">ALEPTO_LOCUS8161</name>
</gene>
<dbReference type="EMBL" id="CAJVPS010004245">
    <property type="protein sequence ID" value="CAG8601344.1"/>
    <property type="molecule type" value="Genomic_DNA"/>
</dbReference>
<dbReference type="AlphaFoldDB" id="A0A9N9CIB0"/>
<protein>
    <submittedName>
        <fullName evidence="1">13302_t:CDS:1</fullName>
    </submittedName>
</protein>
<sequence>MKHGLFGPAFGSGPDLVMVLGEIGNFGHCRKTDSYEYGLLGGEYERVRFQLDEFE</sequence>
<evidence type="ECO:0000313" key="1">
    <source>
        <dbReference type="EMBL" id="CAG8601344.1"/>
    </source>
</evidence>